<feature type="transmembrane region" description="Helical" evidence="2">
    <location>
        <begin position="47"/>
        <end position="68"/>
    </location>
</feature>
<dbReference type="SUPFAM" id="SSF52833">
    <property type="entry name" value="Thioredoxin-like"/>
    <property type="match status" value="3"/>
</dbReference>
<dbReference type="Proteomes" id="UP000092462">
    <property type="component" value="Unassembled WGS sequence"/>
</dbReference>
<evidence type="ECO:0000256" key="2">
    <source>
        <dbReference type="SAM" id="Phobius"/>
    </source>
</evidence>
<evidence type="ECO:0000313" key="5">
    <source>
        <dbReference type="Proteomes" id="UP000092462"/>
    </source>
</evidence>
<evidence type="ECO:0000256" key="1">
    <source>
        <dbReference type="SAM" id="MobiDB-lite"/>
    </source>
</evidence>
<protein>
    <recommendedName>
        <fullName evidence="3">Thioredoxin domain-containing protein</fullName>
    </recommendedName>
</protein>
<proteinExistence type="predicted"/>
<feature type="region of interest" description="Disordered" evidence="1">
    <location>
        <begin position="72"/>
        <end position="102"/>
    </location>
</feature>
<keyword evidence="5" id="KW-1185">Reference proteome</keyword>
<dbReference type="VEuPathDB" id="VectorBase:PPAPM1_002085"/>
<feature type="domain" description="Thioredoxin" evidence="3">
    <location>
        <begin position="109"/>
        <end position="195"/>
    </location>
</feature>
<dbReference type="Gene3D" id="3.40.30.10">
    <property type="entry name" value="Glutaredoxin"/>
    <property type="match status" value="3"/>
</dbReference>
<evidence type="ECO:0000259" key="3">
    <source>
        <dbReference type="Pfam" id="PF00085"/>
    </source>
</evidence>
<feature type="compositionally biased region" description="Polar residues" evidence="1">
    <location>
        <begin position="14"/>
        <end position="32"/>
    </location>
</feature>
<keyword evidence="2" id="KW-1133">Transmembrane helix</keyword>
<feature type="compositionally biased region" description="Basic and acidic residues" evidence="1">
    <location>
        <begin position="1"/>
        <end position="13"/>
    </location>
</feature>
<dbReference type="PANTHER" id="PTHR46497:SF1">
    <property type="entry name" value="THIOREDOXIN DOMAIN-CONTAINING PROTEIN 11"/>
    <property type="match status" value="1"/>
</dbReference>
<feature type="region of interest" description="Disordered" evidence="1">
    <location>
        <begin position="1"/>
        <end position="37"/>
    </location>
</feature>
<dbReference type="EnsemblMetazoa" id="PPAI005124-RA">
    <property type="protein sequence ID" value="PPAI005124-PA"/>
    <property type="gene ID" value="PPAI005124"/>
</dbReference>
<dbReference type="AlphaFoldDB" id="A0A1B0DBD5"/>
<dbReference type="InterPro" id="IPR013766">
    <property type="entry name" value="Thioredoxin_domain"/>
</dbReference>
<dbReference type="PANTHER" id="PTHR46497">
    <property type="entry name" value="THIOREDOXIN DOMAIN-CONTAINING PROTEIN 11"/>
    <property type="match status" value="1"/>
</dbReference>
<accession>A0A1B0DBD5</accession>
<dbReference type="VEuPathDB" id="VectorBase:PPAI005124"/>
<dbReference type="Pfam" id="PF00085">
    <property type="entry name" value="Thioredoxin"/>
    <property type="match status" value="2"/>
</dbReference>
<dbReference type="CDD" id="cd02981">
    <property type="entry name" value="PDI_b_family"/>
    <property type="match status" value="1"/>
</dbReference>
<name>A0A1B0DBD5_PHLPP</name>
<reference evidence="4" key="1">
    <citation type="submission" date="2022-08" db="UniProtKB">
        <authorList>
            <consortium name="EnsemblMetazoa"/>
        </authorList>
    </citation>
    <scope>IDENTIFICATION</scope>
    <source>
        <strain evidence="4">Israel</strain>
    </source>
</reference>
<keyword evidence="2" id="KW-0812">Transmembrane</keyword>
<dbReference type="EMBL" id="AJVK01004851">
    <property type="status" value="NOT_ANNOTATED_CDS"/>
    <property type="molecule type" value="Genomic_DNA"/>
</dbReference>
<organism evidence="4 5">
    <name type="scientific">Phlebotomus papatasi</name>
    <name type="common">Sandfly</name>
    <dbReference type="NCBI Taxonomy" id="29031"/>
    <lineage>
        <taxon>Eukaryota</taxon>
        <taxon>Metazoa</taxon>
        <taxon>Ecdysozoa</taxon>
        <taxon>Arthropoda</taxon>
        <taxon>Hexapoda</taxon>
        <taxon>Insecta</taxon>
        <taxon>Pterygota</taxon>
        <taxon>Neoptera</taxon>
        <taxon>Endopterygota</taxon>
        <taxon>Diptera</taxon>
        <taxon>Nematocera</taxon>
        <taxon>Psychodoidea</taxon>
        <taxon>Psychodidae</taxon>
        <taxon>Phlebotomus</taxon>
        <taxon>Phlebotomus</taxon>
    </lineage>
</organism>
<sequence>MSDVKSPEADKITDTPSGDTAETVGRNVTAQNPEAPKASRKYHRNMIIYYGKEVICIIALILTTYATLQNNATRTSRPPSPRHFFSPGSLVSDSPDGRLGPTQTRVTLSELSLVLYYAPWCANSQRAREAYEHAARLFYREAHFAAINCWQPGGECRLQYSKVQSWPVLMAYMPGGIAVQYNGQWMPKNLVKFVRSLIQPIQRLSAPNDLLKLLTGHDAVVVAFVDLERHQKAFQIFFQTSVKFLERDPVRDMLFAVVTGDSAKAFGVDTVPSVRLYQWNETLEYFNSTWTVPNITSWILDHNQQVTLWISPPGIKSKTFSEYVKQGAALLFFTPRNFYWDWTDGYTMMRQLGMEYYNCLSDKWIVEMSREFMKDQRKANQKSHMELRANCKELLRTFQRNGPFMRKAQVPRHRSISVHFVNVLNSSKHVENDLLRDICDIGEDSLSKYANPEVSSCQAEKKHCEDDFLEEQPSHHFFSSMNSFDKRSPENLRILGQRKQCELLYHGELLHEGIFFNSSQPENIEGISGLACKYNKTMSFIVIDSLTYHPFAERLGVDVLAQKDKSAVLIIDPENESTFFMKEEISLRNIVQFVKNFYQRRLNRHLKTSDAPSKFTHKYSGAIGVPNVTQVNFEEVTSRNFLESVMESKSTDIVLFTSTNCAFCTMMSQNVLQVARILREIPQLRFLSIDGDTNDLPWQYQMEYFPSLIVFPGDRKAESRIFPTNLPVTVQNILSFVVANLNRVHRLRAIVLACRASKKIPSLGHCIEVLRVEVEDGISESLRQWRLRPHRRSSILRRLQLLRELYLHLYKTNQFCDFKQLEHFVRRIVKIWS</sequence>
<dbReference type="InterPro" id="IPR052792">
    <property type="entry name" value="Thioredoxin_dom-contain_11"/>
</dbReference>
<evidence type="ECO:0000313" key="4">
    <source>
        <dbReference type="EnsemblMetazoa" id="PPAI005124-PA"/>
    </source>
</evidence>
<dbReference type="InterPro" id="IPR036249">
    <property type="entry name" value="Thioredoxin-like_sf"/>
</dbReference>
<feature type="domain" description="Thioredoxin" evidence="3">
    <location>
        <begin position="634"/>
        <end position="718"/>
    </location>
</feature>
<keyword evidence="2" id="KW-0472">Membrane</keyword>